<evidence type="ECO:0000256" key="4">
    <source>
        <dbReference type="HAMAP-Rule" id="MF_01185"/>
    </source>
</evidence>
<comment type="subunit">
    <text evidence="4">Interacts with translational regulator CsrA and flagellin(s).</text>
</comment>
<keyword evidence="5" id="KW-0282">Flagellum</keyword>
<dbReference type="PANTHER" id="PTHR39190">
    <property type="entry name" value="FLAGELLAR ASSEMBLY FACTOR FLIW"/>
    <property type="match status" value="1"/>
</dbReference>
<evidence type="ECO:0000256" key="3">
    <source>
        <dbReference type="ARBA" id="ARBA00022845"/>
    </source>
</evidence>
<keyword evidence="3 4" id="KW-0810">Translation regulation</keyword>
<accession>K6XHL6</accession>
<dbReference type="OrthoDB" id="3268119at2"/>
<organism evidence="5 6">
    <name type="scientific">Kineosphaera limosa NBRC 100340</name>
    <dbReference type="NCBI Taxonomy" id="1184609"/>
    <lineage>
        <taxon>Bacteria</taxon>
        <taxon>Bacillati</taxon>
        <taxon>Actinomycetota</taxon>
        <taxon>Actinomycetes</taxon>
        <taxon>Micrococcales</taxon>
        <taxon>Dermatophilaceae</taxon>
        <taxon>Kineosphaera</taxon>
    </lineage>
</organism>
<dbReference type="InterPro" id="IPR003775">
    <property type="entry name" value="Flagellar_assembly_factor_FliW"/>
</dbReference>
<keyword evidence="1 4" id="KW-0963">Cytoplasm</keyword>
<evidence type="ECO:0000256" key="1">
    <source>
        <dbReference type="ARBA" id="ARBA00022490"/>
    </source>
</evidence>
<gene>
    <name evidence="4 5" type="primary">fliW</name>
    <name evidence="5" type="ORF">KILIM_124_00020</name>
</gene>
<dbReference type="AlphaFoldDB" id="K6XHL6"/>
<comment type="similarity">
    <text evidence="4">Belongs to the FliW family.</text>
</comment>
<dbReference type="Pfam" id="PF02623">
    <property type="entry name" value="FliW"/>
    <property type="match status" value="1"/>
</dbReference>
<keyword evidence="4" id="KW-0143">Chaperone</keyword>
<sequence>MSATTESSKVTQVDLTLPMGLVGFPLAQRFRLTESEGGLYEMDCLDIPDMGFVVVAPSPYFPEYSPIIDPETAARLELESADDALVLLLVNLGSEEEPPGANLLAPVVVNRHTRRAMQVVLIDQELPLRATFPTAR</sequence>
<evidence type="ECO:0000256" key="2">
    <source>
        <dbReference type="ARBA" id="ARBA00022795"/>
    </source>
</evidence>
<dbReference type="EMBL" id="BAHD01000124">
    <property type="protein sequence ID" value="GAB98299.1"/>
    <property type="molecule type" value="Genomic_DNA"/>
</dbReference>
<comment type="caution">
    <text evidence="5">The sequence shown here is derived from an EMBL/GenBank/DDBJ whole genome shotgun (WGS) entry which is preliminary data.</text>
</comment>
<dbReference type="HAMAP" id="MF_01185">
    <property type="entry name" value="FliW"/>
    <property type="match status" value="1"/>
</dbReference>
<dbReference type="GO" id="GO:0005737">
    <property type="term" value="C:cytoplasm"/>
    <property type="evidence" value="ECO:0007669"/>
    <property type="project" value="UniProtKB-SubCell"/>
</dbReference>
<keyword evidence="6" id="KW-1185">Reference proteome</keyword>
<keyword evidence="2 4" id="KW-1005">Bacterial flagellum biogenesis</keyword>
<evidence type="ECO:0000313" key="6">
    <source>
        <dbReference type="Proteomes" id="UP000008366"/>
    </source>
</evidence>
<dbReference type="Gene3D" id="2.30.290.10">
    <property type="entry name" value="BH3618-like"/>
    <property type="match status" value="1"/>
</dbReference>
<keyword evidence="5" id="KW-0966">Cell projection</keyword>
<dbReference type="SUPFAM" id="SSF141457">
    <property type="entry name" value="BH3618-like"/>
    <property type="match status" value="1"/>
</dbReference>
<protein>
    <recommendedName>
        <fullName evidence="4">Flagellar assembly factor FliW</fullName>
    </recommendedName>
</protein>
<evidence type="ECO:0000313" key="5">
    <source>
        <dbReference type="EMBL" id="GAB98299.1"/>
    </source>
</evidence>
<name>K6XHL6_9MICO</name>
<dbReference type="PANTHER" id="PTHR39190:SF1">
    <property type="entry name" value="FLAGELLAR ASSEMBLY FACTOR FLIW"/>
    <property type="match status" value="1"/>
</dbReference>
<dbReference type="GO" id="GO:0006417">
    <property type="term" value="P:regulation of translation"/>
    <property type="evidence" value="ECO:0007669"/>
    <property type="project" value="UniProtKB-KW"/>
</dbReference>
<dbReference type="Proteomes" id="UP000008366">
    <property type="component" value="Unassembled WGS sequence"/>
</dbReference>
<dbReference type="STRING" id="1184609.KILIM_124_00020"/>
<dbReference type="RefSeq" id="WP_006594831.1">
    <property type="nucleotide sequence ID" value="NZ_BAHD01000124.1"/>
</dbReference>
<dbReference type="InterPro" id="IPR024046">
    <property type="entry name" value="Flagellar_assmbl_FliW_dom_sf"/>
</dbReference>
<proteinExistence type="inferred from homology"/>
<comment type="subcellular location">
    <subcellularLocation>
        <location evidence="4">Cytoplasm</location>
    </subcellularLocation>
</comment>
<keyword evidence="5" id="KW-0969">Cilium</keyword>
<reference evidence="5 6" key="1">
    <citation type="submission" date="2012-08" db="EMBL/GenBank/DDBJ databases">
        <title>Whole genome shotgun sequence of Kineosphaera limosa NBRC 100340.</title>
        <authorList>
            <person name="Yoshida I."/>
            <person name="Isaki S."/>
            <person name="Hosoyama A."/>
            <person name="Tsuchikane K."/>
            <person name="Katsumata H."/>
            <person name="Ando Y."/>
            <person name="Ohji S."/>
            <person name="Hamada M."/>
            <person name="Tamura T."/>
            <person name="Yamazoe A."/>
            <person name="Yamazaki S."/>
            <person name="Fujita N."/>
        </authorList>
    </citation>
    <scope>NUCLEOTIDE SEQUENCE [LARGE SCALE GENOMIC DNA]</scope>
    <source>
        <strain evidence="5 6">NBRC 100340</strain>
    </source>
</reference>
<dbReference type="eggNOG" id="COG1699">
    <property type="taxonomic scope" value="Bacteria"/>
</dbReference>
<comment type="function">
    <text evidence="4">Acts as an anti-CsrA protein, binds CsrA and prevents it from repressing translation of its target genes, one of which is flagellin. Binds to flagellin and participates in the assembly of the flagellum.</text>
</comment>
<dbReference type="GO" id="GO:0044780">
    <property type="term" value="P:bacterial-type flagellum assembly"/>
    <property type="evidence" value="ECO:0007669"/>
    <property type="project" value="UniProtKB-UniRule"/>
</dbReference>